<feature type="region of interest" description="Disordered" evidence="1">
    <location>
        <begin position="149"/>
        <end position="168"/>
    </location>
</feature>
<dbReference type="AlphaFoldDB" id="A0A1D9Q1M1"/>
<gene>
    <name evidence="3" type="ORF">sscle_04g036040</name>
</gene>
<dbReference type="InterPro" id="IPR025676">
    <property type="entry name" value="Clr5_dom"/>
</dbReference>
<reference evidence="4" key="1">
    <citation type="journal article" date="2017" name="Genome Biol. Evol.">
        <title>The complete genome sequence of the phytopathogenic fungus Sclerotinia sclerotiorum reveals insights into the genome architecture of broad host range pathogens.</title>
        <authorList>
            <person name="Derbyshire M."/>
            <person name="Denton-Giles M."/>
            <person name="Hegedus D."/>
            <person name="Seifbarghy S."/>
            <person name="Rollins J."/>
            <person name="van Kan J."/>
            <person name="Seidl M.F."/>
            <person name="Faino L."/>
            <person name="Mbengue M."/>
            <person name="Navaud O."/>
            <person name="Raffaele S."/>
            <person name="Hammond-Kosack K."/>
            <person name="Heard S."/>
            <person name="Oliver R."/>
        </authorList>
    </citation>
    <scope>NUCLEOTIDE SEQUENCE [LARGE SCALE GENOMIC DNA]</scope>
    <source>
        <strain evidence="4">ATCC 18683 / 1980 / Ss-1</strain>
    </source>
</reference>
<protein>
    <recommendedName>
        <fullName evidence="2">Clr5 domain-containing protein</fullName>
    </recommendedName>
</protein>
<feature type="region of interest" description="Disordered" evidence="1">
    <location>
        <begin position="275"/>
        <end position="299"/>
    </location>
</feature>
<dbReference type="Proteomes" id="UP000177798">
    <property type="component" value="Chromosome 4"/>
</dbReference>
<evidence type="ECO:0000313" key="4">
    <source>
        <dbReference type="Proteomes" id="UP000177798"/>
    </source>
</evidence>
<accession>A0A1D9Q1M1</accession>
<evidence type="ECO:0000259" key="2">
    <source>
        <dbReference type="Pfam" id="PF14420"/>
    </source>
</evidence>
<dbReference type="RefSeq" id="XP_001596415.1">
    <property type="nucleotide sequence ID" value="XM_001596365.1"/>
</dbReference>
<feature type="compositionally biased region" description="Polar residues" evidence="1">
    <location>
        <begin position="288"/>
        <end position="299"/>
    </location>
</feature>
<dbReference type="OrthoDB" id="3521172at2759"/>
<organism evidence="3 4">
    <name type="scientific">Sclerotinia sclerotiorum (strain ATCC 18683 / 1980 / Ss-1)</name>
    <name type="common">White mold</name>
    <name type="synonym">Whetzelinia sclerotiorum</name>
    <dbReference type="NCBI Taxonomy" id="665079"/>
    <lineage>
        <taxon>Eukaryota</taxon>
        <taxon>Fungi</taxon>
        <taxon>Dikarya</taxon>
        <taxon>Ascomycota</taxon>
        <taxon>Pezizomycotina</taxon>
        <taxon>Leotiomycetes</taxon>
        <taxon>Helotiales</taxon>
        <taxon>Sclerotiniaceae</taxon>
        <taxon>Sclerotinia</taxon>
    </lineage>
</organism>
<dbReference type="PANTHER" id="PTHR38788:SF3">
    <property type="entry name" value="CLR5 DOMAIN-CONTAINING PROTEIN"/>
    <property type="match status" value="1"/>
</dbReference>
<dbReference type="VEuPathDB" id="FungiDB:sscle_04g036040"/>
<feature type="domain" description="Clr5" evidence="2">
    <location>
        <begin position="51"/>
        <end position="103"/>
    </location>
</feature>
<dbReference type="PANTHER" id="PTHR38788">
    <property type="entry name" value="CLR5 DOMAIN-CONTAINING PROTEIN"/>
    <property type="match status" value="1"/>
</dbReference>
<feature type="compositionally biased region" description="Polar residues" evidence="1">
    <location>
        <begin position="151"/>
        <end position="168"/>
    </location>
</feature>
<dbReference type="KEGG" id="ssl:SS1G_02635"/>
<evidence type="ECO:0000256" key="1">
    <source>
        <dbReference type="SAM" id="MobiDB-lite"/>
    </source>
</evidence>
<proteinExistence type="predicted"/>
<evidence type="ECO:0000313" key="3">
    <source>
        <dbReference type="EMBL" id="APA08834.1"/>
    </source>
</evidence>
<sequence>MDHPPKVPTGKLTALPISTSGIAAPQAFGAHCSAVGAPKGVPAYRGKAVTEADWPTLKPVIYRLYISENLTFPKVKEALNVEFKFNITKRQFTRKIEKWGFRKNFRKDEREEIVKGGKIPQRFTHDSRVNQKRVERLRRRNGVRVSVGLENRSSGMPSTPDCTQSKTTKIVEEDPGSYDTISEEIPTSNSPGDTAITRTMGLRKSNQAADDCSQLSRLVKSSTQLEVKNFISTTSSSNVDENVEERQDTYGTETIHIWNQVEGASQTIRQHFSMQRTVSHSTKRSLSRRTLYQDHSTGT</sequence>
<name>A0A1D9Q1M1_SCLS1</name>
<dbReference type="EMBL" id="CP017817">
    <property type="protein sequence ID" value="APA08834.1"/>
    <property type="molecule type" value="Genomic_DNA"/>
</dbReference>
<dbReference type="Pfam" id="PF14420">
    <property type="entry name" value="Clr5"/>
    <property type="match status" value="1"/>
</dbReference>